<dbReference type="PANTHER" id="PTHR43079">
    <property type="entry name" value="PROBABLE CADMIUM/ZINC-TRANSPORTING ATPASE HMA1"/>
    <property type="match status" value="1"/>
</dbReference>
<evidence type="ECO:0000256" key="4">
    <source>
        <dbReference type="ARBA" id="ARBA00022475"/>
    </source>
</evidence>
<keyword evidence="7 14" id="KW-0547">Nucleotide-binding</keyword>
<evidence type="ECO:0000313" key="16">
    <source>
        <dbReference type="EMBL" id="AFZ61123.1"/>
    </source>
</evidence>
<keyword evidence="3" id="KW-0813">Transport</keyword>
<dbReference type="InterPro" id="IPR044492">
    <property type="entry name" value="P_typ_ATPase_HD_dom"/>
</dbReference>
<feature type="domain" description="P-type ATPase A" evidence="15">
    <location>
        <begin position="135"/>
        <end position="235"/>
    </location>
</feature>
<dbReference type="InterPro" id="IPR036412">
    <property type="entry name" value="HAD-like_sf"/>
</dbReference>
<feature type="transmembrane region" description="Helical" evidence="14">
    <location>
        <begin position="75"/>
        <end position="94"/>
    </location>
</feature>
<keyword evidence="4 14" id="KW-1003">Cell membrane</keyword>
<dbReference type="NCBIfam" id="TIGR01494">
    <property type="entry name" value="ATPase_P-type"/>
    <property type="match status" value="1"/>
</dbReference>
<dbReference type="PRINTS" id="PR00119">
    <property type="entry name" value="CATATPASE"/>
</dbReference>
<keyword evidence="16" id="KW-0378">Hydrolase</keyword>
<keyword evidence="17" id="KW-1185">Reference proteome</keyword>
<feature type="transmembrane region" description="Helical" evidence="14">
    <location>
        <begin position="100"/>
        <end position="121"/>
    </location>
</feature>
<dbReference type="GO" id="GO:0005524">
    <property type="term" value="F:ATP binding"/>
    <property type="evidence" value="ECO:0007669"/>
    <property type="project" value="UniProtKB-UniRule"/>
</dbReference>
<dbReference type="FunFam" id="3.40.50.1000:FF:000020">
    <property type="entry name" value="Probable cation-transporting P-type ATPase"/>
    <property type="match status" value="1"/>
</dbReference>
<evidence type="ECO:0000256" key="11">
    <source>
        <dbReference type="ARBA" id="ARBA00022989"/>
    </source>
</evidence>
<dbReference type="Gene3D" id="3.40.1110.10">
    <property type="entry name" value="Calcium-transporting ATPase, cytoplasmic domain N"/>
    <property type="match status" value="1"/>
</dbReference>
<dbReference type="SUPFAM" id="SSF81665">
    <property type="entry name" value="Calcium ATPase, transmembrane domain M"/>
    <property type="match status" value="1"/>
</dbReference>
<evidence type="ECO:0000256" key="13">
    <source>
        <dbReference type="ARBA" id="ARBA00023136"/>
    </source>
</evidence>
<dbReference type="OrthoDB" id="438550at2"/>
<dbReference type="EC" id="3.6.3.5" evidence="16"/>
<dbReference type="GO" id="GO:0005886">
    <property type="term" value="C:plasma membrane"/>
    <property type="evidence" value="ECO:0007669"/>
    <property type="project" value="UniProtKB-SubCell"/>
</dbReference>
<evidence type="ECO:0000256" key="1">
    <source>
        <dbReference type="ARBA" id="ARBA00004651"/>
    </source>
</evidence>
<dbReference type="PANTHER" id="PTHR43079:SF1">
    <property type="entry name" value="CADMIUM_ZINC-TRANSPORTING ATPASE HMA1, CHLOROPLASTIC-RELATED"/>
    <property type="match status" value="1"/>
</dbReference>
<evidence type="ECO:0000256" key="5">
    <source>
        <dbReference type="ARBA" id="ARBA00022692"/>
    </source>
</evidence>
<evidence type="ECO:0000256" key="14">
    <source>
        <dbReference type="RuleBase" id="RU362081"/>
    </source>
</evidence>
<dbReference type="HOGENOM" id="CLU_001771_6_4_3"/>
<feature type="transmembrane region" description="Helical" evidence="14">
    <location>
        <begin position="255"/>
        <end position="276"/>
    </location>
</feature>
<evidence type="ECO:0000256" key="2">
    <source>
        <dbReference type="ARBA" id="ARBA00006024"/>
    </source>
</evidence>
<dbReference type="Proteomes" id="UP000010474">
    <property type="component" value="Plasmid pANACY.02"/>
</dbReference>
<gene>
    <name evidence="16" type="ordered locus">Anacy_5828</name>
</gene>
<dbReference type="PROSITE" id="PS01229">
    <property type="entry name" value="COF_2"/>
    <property type="match status" value="1"/>
</dbReference>
<accession>K9ZPG0</accession>
<evidence type="ECO:0000256" key="7">
    <source>
        <dbReference type="ARBA" id="ARBA00022741"/>
    </source>
</evidence>
<geneLocation type="plasmid" evidence="16 17">
    <name>pANACY.02</name>
</geneLocation>
<comment type="similarity">
    <text evidence="2 14">Belongs to the cation transport ATPase (P-type) (TC 3.A.3) family. Type IB subfamily.</text>
</comment>
<dbReference type="Pfam" id="PF00122">
    <property type="entry name" value="E1-E2_ATPase"/>
    <property type="match status" value="1"/>
</dbReference>
<dbReference type="Pfam" id="PF00702">
    <property type="entry name" value="Hydrolase"/>
    <property type="match status" value="1"/>
</dbReference>
<dbReference type="CDD" id="cd07551">
    <property type="entry name" value="P-type_ATPase_HM_ZosA_PfeT-like"/>
    <property type="match status" value="1"/>
</dbReference>
<sequence>MVSTSAFRVHFPNLLKKHPDAVAAISCAVLVFLGWQTLNFGWIGVALFILTAAYVIGGFESAREGLTTLFKEKELDVDLLMIVAALGAAGLGLWRREYYMIVDGAVLILIFAISGALEGYAMQRTERSIQGLMSLTTDTARVMRNGQERTIPISELRIGDQVLVKPGELVPTDGLVMEGFSTLNQASITGESIPVEKTVGDEVFAGTINGSGALRLKIHQPPESSLIQRVIRLVQQAQNEAPPSQQFIERFERGYAKVIVIAGILLGTLPPFLLGWNWEDTIYRALIFLVVASPCALMASIMPTVLSGIANGARHGILFKNGAQLERIGQVRAIAFDKTGTLTTGKLQVVDVLSNQRSTDRLLQVAAALESLSEHPIGEAIVQSARQENLTWVEAVNGQAQAGRGITGKIEHQIAVVGKATFVQAQAKPVSRALTEQSQQWEAEGKTVVWVAYAGEVLGIIAVADTVRPAAAQAIARLKRLGIERIVMLTGDNSRTAHSIAQQVGVDQVYAELLPEDKVGVIRQLQKQYQTVAMVGDGINDAPALAQASVGIAMGAAGSDVALETADIVLMADRLERLEHAIRLGRRAQGIVKQNIVFALSFVGVLLILNFTGNITLPFGVLGHEGSTVVVTLSGLRLLRS</sequence>
<dbReference type="PROSITE" id="PS00154">
    <property type="entry name" value="ATPASE_E1_E2"/>
    <property type="match status" value="1"/>
</dbReference>
<dbReference type="KEGG" id="acy:Anacy_5828"/>
<keyword evidence="11 14" id="KW-1133">Transmembrane helix</keyword>
<dbReference type="InterPro" id="IPR001757">
    <property type="entry name" value="P_typ_ATPase"/>
</dbReference>
<dbReference type="GO" id="GO:0019829">
    <property type="term" value="F:ATPase-coupled monoatomic cation transmembrane transporter activity"/>
    <property type="evidence" value="ECO:0007669"/>
    <property type="project" value="InterPro"/>
</dbReference>
<feature type="transmembrane region" description="Helical" evidence="14">
    <location>
        <begin position="282"/>
        <end position="306"/>
    </location>
</feature>
<keyword evidence="13 14" id="KW-0472">Membrane</keyword>
<dbReference type="NCBIfam" id="TIGR01525">
    <property type="entry name" value="ATPase-IB_hvy"/>
    <property type="match status" value="1"/>
</dbReference>
<dbReference type="SUPFAM" id="SSF81653">
    <property type="entry name" value="Calcium ATPase, transduction domain A"/>
    <property type="match status" value="1"/>
</dbReference>
<dbReference type="InterPro" id="IPR018303">
    <property type="entry name" value="ATPase_P-typ_P_site"/>
</dbReference>
<feature type="transmembrane region" description="Helical" evidence="14">
    <location>
        <begin position="596"/>
        <end position="613"/>
    </location>
</feature>
<dbReference type="RefSeq" id="WP_015364275.1">
    <property type="nucleotide sequence ID" value="NC_020157.1"/>
</dbReference>
<dbReference type="SFLD" id="SFLDF00027">
    <property type="entry name" value="p-type_atpase"/>
    <property type="match status" value="1"/>
</dbReference>
<evidence type="ECO:0000256" key="8">
    <source>
        <dbReference type="ARBA" id="ARBA00022840"/>
    </source>
</evidence>
<protein>
    <submittedName>
        <fullName evidence="16">Heavy metal translocating P-type ATPase</fullName>
        <ecNumber evidence="16">3.6.3.5</ecNumber>
    </submittedName>
</protein>
<name>K9ZPG0_ANACC</name>
<dbReference type="Gene3D" id="2.70.150.10">
    <property type="entry name" value="Calcium-transporting ATPase, cytoplasmic transduction domain A"/>
    <property type="match status" value="1"/>
</dbReference>
<keyword evidence="5 14" id="KW-0812">Transmembrane</keyword>
<evidence type="ECO:0000259" key="15">
    <source>
        <dbReference type="Pfam" id="PF00122"/>
    </source>
</evidence>
<dbReference type="SUPFAM" id="SSF56784">
    <property type="entry name" value="HAD-like"/>
    <property type="match status" value="1"/>
</dbReference>
<keyword evidence="8 14" id="KW-0067">ATP-binding</keyword>
<dbReference type="InterPro" id="IPR023299">
    <property type="entry name" value="ATPase_P-typ_cyto_dom_N"/>
</dbReference>
<keyword evidence="9" id="KW-0460">Magnesium</keyword>
<comment type="subcellular location">
    <subcellularLocation>
        <location evidence="1">Cell membrane</location>
        <topology evidence="1">Multi-pass membrane protein</topology>
    </subcellularLocation>
</comment>
<dbReference type="InterPro" id="IPR023298">
    <property type="entry name" value="ATPase_P-typ_TM_dom_sf"/>
</dbReference>
<dbReference type="SUPFAM" id="SSF81660">
    <property type="entry name" value="Metal cation-transporting ATPase, ATP-binding domain N"/>
    <property type="match status" value="1"/>
</dbReference>
<dbReference type="Gene3D" id="3.40.50.1000">
    <property type="entry name" value="HAD superfamily/HAD-like"/>
    <property type="match status" value="1"/>
</dbReference>
<dbReference type="EMBL" id="CP003661">
    <property type="protein sequence ID" value="AFZ61123.1"/>
    <property type="molecule type" value="Genomic_DNA"/>
</dbReference>
<dbReference type="InterPro" id="IPR059000">
    <property type="entry name" value="ATPase_P-type_domA"/>
</dbReference>
<keyword evidence="6 14" id="KW-0479">Metal-binding</keyword>
<dbReference type="PATRIC" id="fig|272123.3.peg.6327"/>
<dbReference type="GO" id="GO:0016887">
    <property type="term" value="F:ATP hydrolysis activity"/>
    <property type="evidence" value="ECO:0007669"/>
    <property type="project" value="InterPro"/>
</dbReference>
<dbReference type="InterPro" id="IPR008250">
    <property type="entry name" value="ATPase_P-typ_transduc_dom_A_sf"/>
</dbReference>
<keyword evidence="16" id="KW-0614">Plasmid</keyword>
<dbReference type="InterPro" id="IPR023214">
    <property type="entry name" value="HAD_sf"/>
</dbReference>
<organism evidence="16 17">
    <name type="scientific">Anabaena cylindrica (strain ATCC 27899 / PCC 7122)</name>
    <dbReference type="NCBI Taxonomy" id="272123"/>
    <lineage>
        <taxon>Bacteria</taxon>
        <taxon>Bacillati</taxon>
        <taxon>Cyanobacteriota</taxon>
        <taxon>Cyanophyceae</taxon>
        <taxon>Nostocales</taxon>
        <taxon>Nostocaceae</taxon>
        <taxon>Anabaena</taxon>
    </lineage>
</organism>
<proteinExistence type="inferred from homology"/>
<evidence type="ECO:0000256" key="6">
    <source>
        <dbReference type="ARBA" id="ARBA00022723"/>
    </source>
</evidence>
<dbReference type="SFLD" id="SFLDG00002">
    <property type="entry name" value="C1.7:_P-type_atpase_like"/>
    <property type="match status" value="1"/>
</dbReference>
<dbReference type="PRINTS" id="PR00120">
    <property type="entry name" value="HATPASE"/>
</dbReference>
<dbReference type="SFLD" id="SFLDS00003">
    <property type="entry name" value="Haloacid_Dehalogenase"/>
    <property type="match status" value="1"/>
</dbReference>
<evidence type="ECO:0000256" key="3">
    <source>
        <dbReference type="ARBA" id="ARBA00022448"/>
    </source>
</evidence>
<dbReference type="InterPro" id="IPR027256">
    <property type="entry name" value="P-typ_ATPase_IB"/>
</dbReference>
<dbReference type="FunFam" id="2.70.150.10:FF:000002">
    <property type="entry name" value="Copper-transporting ATPase 1, putative"/>
    <property type="match status" value="1"/>
</dbReference>
<feature type="transmembrane region" description="Helical" evidence="14">
    <location>
        <begin position="44"/>
        <end position="63"/>
    </location>
</feature>
<dbReference type="AlphaFoldDB" id="K9ZPG0"/>
<evidence type="ECO:0000256" key="9">
    <source>
        <dbReference type="ARBA" id="ARBA00022842"/>
    </source>
</evidence>
<evidence type="ECO:0000256" key="12">
    <source>
        <dbReference type="ARBA" id="ARBA00023065"/>
    </source>
</evidence>
<reference evidence="17" key="1">
    <citation type="journal article" date="2013" name="Proc. Natl. Acad. Sci. U.S.A.">
        <title>Improving the coverage of the cyanobacterial phylum using diversity-driven genome sequencing.</title>
        <authorList>
            <person name="Shih P.M."/>
            <person name="Wu D."/>
            <person name="Latifi A."/>
            <person name="Axen S.D."/>
            <person name="Fewer D.P."/>
            <person name="Talla E."/>
            <person name="Calteau A."/>
            <person name="Cai F."/>
            <person name="Tandeau de Marsac N."/>
            <person name="Rippka R."/>
            <person name="Herdman M."/>
            <person name="Sivonen K."/>
            <person name="Coursin T."/>
            <person name="Laurent T."/>
            <person name="Goodwin L."/>
            <person name="Nolan M."/>
            <person name="Davenport K.W."/>
            <person name="Han C.S."/>
            <person name="Rubin E.M."/>
            <person name="Eisen J.A."/>
            <person name="Woyke T."/>
            <person name="Gugger M."/>
            <person name="Kerfeld C.A."/>
        </authorList>
    </citation>
    <scope>NUCLEOTIDE SEQUENCE [LARGE SCALE GENOMIC DNA]</scope>
    <source>
        <strain evidence="17">ATCC 27899 / PCC 7122</strain>
    </source>
</reference>
<keyword evidence="12" id="KW-0406">Ion transport</keyword>
<evidence type="ECO:0000256" key="10">
    <source>
        <dbReference type="ARBA" id="ARBA00022967"/>
    </source>
</evidence>
<dbReference type="InterPro" id="IPR051949">
    <property type="entry name" value="Cation_Transport_ATPase"/>
</dbReference>
<dbReference type="GO" id="GO:0046872">
    <property type="term" value="F:metal ion binding"/>
    <property type="evidence" value="ECO:0007669"/>
    <property type="project" value="UniProtKB-KW"/>
</dbReference>
<evidence type="ECO:0000313" key="17">
    <source>
        <dbReference type="Proteomes" id="UP000010474"/>
    </source>
</evidence>
<keyword evidence="10" id="KW-1278">Translocase</keyword>